<proteinExistence type="predicted"/>
<comment type="caution">
    <text evidence="3">The sequence shown here is derived from an EMBL/GenBank/DDBJ whole genome shotgun (WGS) entry which is preliminary data.</text>
</comment>
<name>A0A931CYA0_9PSED</name>
<keyword evidence="1" id="KW-0328">Glycosyltransferase</keyword>
<dbReference type="Gene3D" id="3.40.50.11350">
    <property type="match status" value="1"/>
</dbReference>
<dbReference type="InterPro" id="IPR002516">
    <property type="entry name" value="Glyco_trans_11"/>
</dbReference>
<dbReference type="PANTHER" id="PTHR11927:SF9">
    <property type="entry name" value="L-FUCOSYLTRANSFERASE"/>
    <property type="match status" value="1"/>
</dbReference>
<dbReference type="GO" id="GO:0016020">
    <property type="term" value="C:membrane"/>
    <property type="evidence" value="ECO:0007669"/>
    <property type="project" value="InterPro"/>
</dbReference>
<sequence length="291" mass="33638">MIINQIYGGLGNQMFQYAAGRAASLRLNETMALDISFFESSSLHQGFELFRVFNIDTPLAGFEEISRVLGWQGFKYMRRIVARPEFKRIRKCSFIIEPSFNYWPGMRLVPGDCYLSGYWQSEKYFSDCVSIIRKDFAFKEPLGSLNEELLKKITQKNSVSLHVRRGDYVAYANTSVYACCSIGYYKKAVDYIAAQVKDPVFFVFSDDPDWVKANLKFEYDHFYVSHNKGTESYNDMRLMSRCDHHIIANSSFSWWGAWLNPCIDKIVIAPEAWFVNGTDASDLCPEAWIKL</sequence>
<keyword evidence="4" id="KW-1185">Reference proteome</keyword>
<evidence type="ECO:0000313" key="3">
    <source>
        <dbReference type="EMBL" id="MBG0834406.1"/>
    </source>
</evidence>
<evidence type="ECO:0000256" key="2">
    <source>
        <dbReference type="ARBA" id="ARBA00022679"/>
    </source>
</evidence>
<protein>
    <submittedName>
        <fullName evidence="3">Alpha-1,2-fucosyltransferase</fullName>
    </submittedName>
</protein>
<organism evidence="3 4">
    <name type="scientific">Pseudomonas chaetocerotis</name>
    <dbReference type="NCBI Taxonomy" id="2758695"/>
    <lineage>
        <taxon>Bacteria</taxon>
        <taxon>Pseudomonadati</taxon>
        <taxon>Pseudomonadota</taxon>
        <taxon>Gammaproteobacteria</taxon>
        <taxon>Pseudomonadales</taxon>
        <taxon>Pseudomonadaceae</taxon>
        <taxon>Pseudomonas</taxon>
    </lineage>
</organism>
<dbReference type="CDD" id="cd11301">
    <property type="entry name" value="Fut1_Fut2_like"/>
    <property type="match status" value="1"/>
</dbReference>
<accession>A0A931CYA0</accession>
<dbReference type="Proteomes" id="UP000596932">
    <property type="component" value="Unassembled WGS sequence"/>
</dbReference>
<dbReference type="PANTHER" id="PTHR11927">
    <property type="entry name" value="GALACTOSIDE 2-L-FUCOSYLTRANSFERASE"/>
    <property type="match status" value="1"/>
</dbReference>
<dbReference type="AlphaFoldDB" id="A0A931CYA0"/>
<dbReference type="GO" id="GO:0008107">
    <property type="term" value="F:galactoside 2-alpha-L-fucosyltransferase activity"/>
    <property type="evidence" value="ECO:0007669"/>
    <property type="project" value="InterPro"/>
</dbReference>
<dbReference type="EMBL" id="JACFYX010000003">
    <property type="protein sequence ID" value="MBG0834406.1"/>
    <property type="molecule type" value="Genomic_DNA"/>
</dbReference>
<evidence type="ECO:0000256" key="1">
    <source>
        <dbReference type="ARBA" id="ARBA00022676"/>
    </source>
</evidence>
<dbReference type="Pfam" id="PF01531">
    <property type="entry name" value="Glyco_transf_11"/>
    <property type="match status" value="1"/>
</dbReference>
<dbReference type="GO" id="GO:0005975">
    <property type="term" value="P:carbohydrate metabolic process"/>
    <property type="evidence" value="ECO:0007669"/>
    <property type="project" value="InterPro"/>
</dbReference>
<keyword evidence="2" id="KW-0808">Transferase</keyword>
<gene>
    <name evidence="3" type="ORF">H3221_04670</name>
</gene>
<dbReference type="RefSeq" id="WP_196474063.1">
    <property type="nucleotide sequence ID" value="NZ_JACFYX020000004.1"/>
</dbReference>
<evidence type="ECO:0000313" key="4">
    <source>
        <dbReference type="Proteomes" id="UP000596932"/>
    </source>
</evidence>
<reference evidence="3" key="1">
    <citation type="submission" date="2020-07" db="EMBL/GenBank/DDBJ databases">
        <title>Pseudomonas chaetoceroseae sp. nov., a new member of the Pseudomonas oleovorans group isolated from a culture of Chaetoceros calcitrans.</title>
        <authorList>
            <person name="Girard L."/>
            <person name="Lood C."/>
            <person name="De Mot R."/>
            <person name="Baudart J."/>
        </authorList>
    </citation>
    <scope>NUCLEOTIDE SEQUENCE</scope>
    <source>
        <strain evidence="3">536</strain>
    </source>
</reference>